<evidence type="ECO:0000313" key="4">
    <source>
        <dbReference type="EMBL" id="KIG16462.1"/>
    </source>
</evidence>
<sequence>MAKLLVEHAAAIAGEIDKHAKVAELASLAYELFAERVNDQEAANHALARVLLAQPENNQAYERLYLAYQGMDRHQELATLLRWRMAWARRAQPSLLAGLHYGYAELQRQHFHAIGEAVEHYEQALAHDPMLAEASDQLIDLHMSAGAWQRASRLMEAELSQLEAHPSYASDPGVAARIGELHLRLARIASDQHQDLAGAARHLQAAIKSTPQSLEALHAFGTLYLGSGKASDEGMAKASSIFLKAAQLARAAGDMQQSLKLLRRTLSLRPDHFDAGQMYAEVLAEQGHWMELDEHYRQVLTYVQPPARVNVLLRRAENLDQRLQRQEEARVCYEEAGRFQPADGEAWQALERLYRDSADWTALAALLEWRIDQLGDAIPTASLLEAAKVFHIELDDHERAALFYFKVLEREPFDAEAFEGYKEHFRRKQAWGALRDLVLYQIEQATDAARAGHPSPLDDNAFAQEFIELAEICERRLGDVDGAVDAWARMSQAYPHDPQPREQMSRIQKRTRMWDNMVRVQEAELARAQDPRKRFEIIKRLAQIYRDRQVNPQRAIELYSEMLYIAPEDLQATRALTALYDRAGDYNQVIALLRQQYEVARSDTERVSLLRRMAELWHHDLSAPAEAMWACEEILSLTGNDLEALHRLQLLAQESNDLELLVAALEREHKVTGKASGKAQLLRRLARVTESRLQDRDRAAHYWSRLLDLEPENLEVIDKMVAVYDSAGRFEELAELLGKAAAASKTPIIRQLDYLQRLGYLAESSLGDPELARSAYERVIKIRPDHRRSLDALANLYRIDEDYEGLTEILGKLREIADNEDESFEFAWEQAQLLSQADEPAEAAEVLAWIAHTLRPGDSNVNYALLEAHRLANSRHELIAHAELLLLGTSDPDQRIYLFGLVVSAWQALEDKRAAMRVTERRLREFPADPEGHAQLAELQEELGEFEHALRSLAAKLELVAHDPDQQIATLRRMAEIADLGIGDRIRALELLRRASGIDPTDPELRDHIEQFAEAHGTWKELLEIDELRINRLAEMGDIAGQLDICTEASRIAEDHLSDSDRAFAWARRGYFIARQQQLDFDQGFRRLRKLAEAYGLWTLLLEVTERELERKTFADEFELVERMIGSAEIAENELGDPRRAVGYLQRSLQISPDDEEVSRRLQNIAESHELWDALLALAEHRLEHADGSLGRFDAYCAISRIHERKLDDPRAAFATLRRAWKDLRGREVTLADEALDMAINLAEGNKLWRELAEHYAELAHDMAAQDNRLEAVDALAEAARIVDERLDDPISSMRVLLRGVTMDREGDVLLPRLRELAARVDADAANGAHDGVKVGALVELRAMTLLYADARTDAERIALLIQRAELRERRLDDGTGALGEWLRVLTLDGLDLHAREQAERLAAHYGLWHCFTLIPAWELEQATDNASQAQLLTELADLYENMLGRSEYALRARLEAWRRGPTLPPREGPLGQPHTDLWRLAGAVGSYAGPALPNDPMLMPVVPTPELADRKLWARARLDPQHLTPPGGSDSAKAIVAEYEDPHSAGAPDELTAVAPMGSEESKVMEVSRVEEIPSGESVVQELSRVELIDNLQTNSVHSPNSVITIDSVISEVSQIIEISRVEEISSISSIATNPAASLARASEHSVVELIDDLEEFEEIEEFDEFDGVETGVRDIQEVSSADLESASVSGEIGNFADPRKAHREARKGSIPGKLDPALDPATERFGSKTIPLPKPLANQAQAGRPAFDVAHDNGFDLAQGLPKLPAISGPVLPRRPKVASAWEELALAYAELPTANKLEKLEVHLACSRLWEEGAELVERAFVCHERALLLIPEEPQSVASLEALATRHGARPRLLRAWEQLLNEAALPEHVVSLNLRIAAFHEFTDALEPAEARYRAVLAVNPAHVGALEKLLVIYEQLERRGDYIEAYADLLNAERRELDDAERVARTMHLAVLYEETGRGDDALELLRFLARDFPERSEVPASVAALLLRREEWPQAIDALRTTNESLFDPDAQADNLATIAEVYSERLALPDRAIDAWIDYRELRPEDERPLIELQRLYLETTRWNKLLPILDARLERVTNSTTIDDAARQAARVKLLVVKARALQEGLGDEIAATKTLEQLTVEAPEDDEVALGLSRLYRRTDRFEAGVTLLRERVERLHAELAEPQADGHGPARQRIRNLSLTLARVLHEEGKRHAAALELISRALELSPNDHELIALRTKLARALNDHAMLVDGLERLGEPDGVLEAADIARRRLAQPERAEAAYRRILADAKRETANEHGRGPEHVAAWATRLTRAIEGLVRVRIDAGDLDGATAFMDEQLSELSGDNIRARLLTEIGRITYRTTGDVPAARARFEAALEANPDHAEARLGLGELLLDSGALAEAEKQLESAVEALTLVRDQTHLVEGLLLLARVLEASDRGGEAYRRLTTALRHDGDDLAIRLAVVRNRMAAKRHRDVLTAVDQLDQRLEAREQELAQPLVLSPRDAKLAAEIHAIGGECELESKGGDQAEARLQRALEFDPRNHRALAAIIPCASDRGDVILAAQYASRLAEVIEDPFARGSAWVDAGMLYYNAAQMVVDGEVSETEGGRELTDSERRSRIAELEREAFENVRMGLVLVSDSPTPVLDRAQLEVAFRAAAPHDPSLALRCLERLLLRESTDEQRLELLLEGVRVALMGATAAEPDPDPELDANANADQPADAAASLAVANDYADRAVELAPMSSAAVLAKAEVLEAAGRTDELQPLVSGFLLRASEAREQADASNRQESEEDLAARVTLLIRLGALQFEAAPAEAAASLEDAARLATKLSKAGHAHGQVEFGIVHRKQLARLYERLAEAGKVTSDHKVISNHHGLLALDPTYLPSLRALARSRVAATQLQRARALYSVIALLDPSDDEAKQFISAHAEVLGPDTHELDVTSVTGELHTHAGTAGMADALLQVWESGQALLGEQFGRLEFEPTARVSPLGDNTLSKAWREVLRRLGQTKVALVTDTSEPSELIGARCQLPPILVAGPRATAAGDEQRPMLEFALARALYYTRPEVVMVAGLSSPSFATITSAILLALHPRHSQRKQAARNASDPLSKLGHELARKLPIRVARQIGTAFKEHEHETFDSRILRTWARRAGDRVGLLVCGDIEAALAVLGGDGQQDLRARVEANADIRALLAFVVSGAYADARRQLGYVIDGDAAPGDRIPCPPINVALSDAVARVPTPVAAVDRPVRRSSPASKSQGAPRQDSRPRQDSGPRPALRPTPRPRPAASRPAEAAPVRAAVAGTPPPSPAGTGTEAGAETPPPRQHSQAAPAQPEIADDLVDAEDFADIEALANIDDLADIEDLAEIDDLGDLADDIADDLADHIEDVGELADNIADVGELADHIEDVEELADVGDLANIELAEIDDLADIDLAEPTEAAEPADPDDALELVEVLEVADLPEPDDGDQREHATPVKPAPAPPDAAQQAAEPLALSDHEFAELDDVELNLEGGDFDDVELDDIELE</sequence>
<feature type="region of interest" description="Disordered" evidence="3">
    <location>
        <begin position="3229"/>
        <end position="3324"/>
    </location>
</feature>
<evidence type="ECO:0000256" key="1">
    <source>
        <dbReference type="PROSITE-ProRule" id="PRU00339"/>
    </source>
</evidence>
<evidence type="ECO:0000313" key="5">
    <source>
        <dbReference type="Proteomes" id="UP000031599"/>
    </source>
</evidence>
<protein>
    <submittedName>
        <fullName evidence="4">TPR domain protein, putative component of TonB system</fullName>
    </submittedName>
</protein>
<feature type="repeat" description="TPR" evidence="1">
    <location>
        <begin position="239"/>
        <end position="272"/>
    </location>
</feature>
<proteinExistence type="predicted"/>
<dbReference type="PANTHER" id="PTHR12558:SF13">
    <property type="entry name" value="CELL DIVISION CYCLE PROTEIN 27 HOMOLOG"/>
    <property type="match status" value="1"/>
</dbReference>
<keyword evidence="1" id="KW-0802">TPR repeat</keyword>
<evidence type="ECO:0000256" key="2">
    <source>
        <dbReference type="SAM" id="Coils"/>
    </source>
</evidence>
<dbReference type="Pfam" id="PF13432">
    <property type="entry name" value="TPR_16"/>
    <property type="match status" value="1"/>
</dbReference>
<reference evidence="4 5" key="1">
    <citation type="submission" date="2014-12" db="EMBL/GenBank/DDBJ databases">
        <title>Genome assembly of Enhygromyxa salina DSM 15201.</title>
        <authorList>
            <person name="Sharma G."/>
            <person name="Subramanian S."/>
        </authorList>
    </citation>
    <scope>NUCLEOTIDE SEQUENCE [LARGE SCALE GENOMIC DNA]</scope>
    <source>
        <strain evidence="4 5">DSM 15201</strain>
    </source>
</reference>
<evidence type="ECO:0000256" key="3">
    <source>
        <dbReference type="SAM" id="MobiDB-lite"/>
    </source>
</evidence>
<feature type="compositionally biased region" description="Low complexity" evidence="3">
    <location>
        <begin position="3273"/>
        <end position="3290"/>
    </location>
</feature>
<dbReference type="Gene3D" id="1.25.40.10">
    <property type="entry name" value="Tetratricopeptide repeat domain"/>
    <property type="match status" value="9"/>
</dbReference>
<dbReference type="Pfam" id="PF13181">
    <property type="entry name" value="TPR_8"/>
    <property type="match status" value="1"/>
</dbReference>
<keyword evidence="2" id="KW-0175">Coiled coil</keyword>
<dbReference type="InterPro" id="IPR019734">
    <property type="entry name" value="TPR_rpt"/>
</dbReference>
<dbReference type="InterPro" id="IPR011990">
    <property type="entry name" value="TPR-like_helical_dom_sf"/>
</dbReference>
<dbReference type="SUPFAM" id="SSF48452">
    <property type="entry name" value="TPR-like"/>
    <property type="match status" value="6"/>
</dbReference>
<dbReference type="PANTHER" id="PTHR12558">
    <property type="entry name" value="CELL DIVISION CYCLE 16,23,27"/>
    <property type="match status" value="1"/>
</dbReference>
<name>A0A0C2D905_9BACT</name>
<feature type="region of interest" description="Disordered" evidence="3">
    <location>
        <begin position="3444"/>
        <end position="3481"/>
    </location>
</feature>
<feature type="compositionally biased region" description="Low complexity" evidence="3">
    <location>
        <begin position="3470"/>
        <end position="3480"/>
    </location>
</feature>
<feature type="coiled-coil region" evidence="2">
    <location>
        <begin position="309"/>
        <end position="336"/>
    </location>
</feature>
<gene>
    <name evidence="4" type="ORF">DB30_04375</name>
</gene>
<dbReference type="EMBL" id="JMCC02000037">
    <property type="protein sequence ID" value="KIG16462.1"/>
    <property type="molecule type" value="Genomic_DNA"/>
</dbReference>
<dbReference type="SMART" id="SM00028">
    <property type="entry name" value="TPR"/>
    <property type="match status" value="12"/>
</dbReference>
<comment type="caution">
    <text evidence="4">The sequence shown here is derived from an EMBL/GenBank/DDBJ whole genome shotgun (WGS) entry which is preliminary data.</text>
</comment>
<dbReference type="PROSITE" id="PS50005">
    <property type="entry name" value="TPR"/>
    <property type="match status" value="1"/>
</dbReference>
<dbReference type="Proteomes" id="UP000031599">
    <property type="component" value="Unassembled WGS sequence"/>
</dbReference>
<organism evidence="4 5">
    <name type="scientific">Enhygromyxa salina</name>
    <dbReference type="NCBI Taxonomy" id="215803"/>
    <lineage>
        <taxon>Bacteria</taxon>
        <taxon>Pseudomonadati</taxon>
        <taxon>Myxococcota</taxon>
        <taxon>Polyangia</taxon>
        <taxon>Nannocystales</taxon>
        <taxon>Nannocystaceae</taxon>
        <taxon>Enhygromyxa</taxon>
    </lineage>
</organism>
<accession>A0A0C2D905</accession>
<feature type="compositionally biased region" description="Low complexity" evidence="3">
    <location>
        <begin position="3297"/>
        <end position="3306"/>
    </location>
</feature>